<dbReference type="OrthoDB" id="1934032at2759"/>
<sequence length="316" mass="34979">MDTSWIELSNDHPDDLDGTVKFIKLAKENLVEGKTRCLCRRCKVDKWLPIEEVEQHILFKGFYKEYKHFIFHGKGDILDHMKHRGSTSRETNNDLPNFIGQDDVEGLLRAAFGVNIPGSRDDTVYDAVDKSLDEGVEPFYMYDDHAENSDVSMPEGELRKALACSLNPVAKSLKTQLLTHPSSSTTIAQPKSDLKPPTQPTLSLRASDSVPQRPITSLTSEQASKRPSIKDAEPTAALLTRSTEMAKPIVQQLVQPTPLNGASGISISDICPAIAYSLHWSITTQTDAHFPYCSSSTAPDSPIYCTILTFSAMLCH</sequence>
<name>A0A9Q1JKI5_9CARY</name>
<evidence type="ECO:0000313" key="3">
    <source>
        <dbReference type="EMBL" id="KAJ8423636.1"/>
    </source>
</evidence>
<evidence type="ECO:0000313" key="4">
    <source>
        <dbReference type="Proteomes" id="UP001153076"/>
    </source>
</evidence>
<feature type="region of interest" description="Disordered" evidence="1">
    <location>
        <begin position="178"/>
        <end position="232"/>
    </location>
</feature>
<evidence type="ECO:0000259" key="2">
    <source>
        <dbReference type="Pfam" id="PF13963"/>
    </source>
</evidence>
<feature type="compositionally biased region" description="Polar residues" evidence="1">
    <location>
        <begin position="178"/>
        <end position="189"/>
    </location>
</feature>
<dbReference type="EMBL" id="JAKOGI010001913">
    <property type="protein sequence ID" value="KAJ8423636.1"/>
    <property type="molecule type" value="Genomic_DNA"/>
</dbReference>
<keyword evidence="4" id="KW-1185">Reference proteome</keyword>
<proteinExistence type="predicted"/>
<reference evidence="3" key="1">
    <citation type="submission" date="2022-04" db="EMBL/GenBank/DDBJ databases">
        <title>Carnegiea gigantea Genome sequencing and assembly v2.</title>
        <authorList>
            <person name="Copetti D."/>
            <person name="Sanderson M.J."/>
            <person name="Burquez A."/>
            <person name="Wojciechowski M.F."/>
        </authorList>
    </citation>
    <scope>NUCLEOTIDE SEQUENCE</scope>
    <source>
        <strain evidence="3">SGP5-SGP5p</strain>
        <tissue evidence="3">Aerial part</tissue>
    </source>
</reference>
<accession>A0A9Q1JKI5</accession>
<organism evidence="3 4">
    <name type="scientific">Carnegiea gigantea</name>
    <dbReference type="NCBI Taxonomy" id="171969"/>
    <lineage>
        <taxon>Eukaryota</taxon>
        <taxon>Viridiplantae</taxon>
        <taxon>Streptophyta</taxon>
        <taxon>Embryophyta</taxon>
        <taxon>Tracheophyta</taxon>
        <taxon>Spermatophyta</taxon>
        <taxon>Magnoliopsida</taxon>
        <taxon>eudicotyledons</taxon>
        <taxon>Gunneridae</taxon>
        <taxon>Pentapetalae</taxon>
        <taxon>Caryophyllales</taxon>
        <taxon>Cactineae</taxon>
        <taxon>Cactaceae</taxon>
        <taxon>Cactoideae</taxon>
        <taxon>Echinocereeae</taxon>
        <taxon>Carnegiea</taxon>
    </lineage>
</organism>
<comment type="caution">
    <text evidence="3">The sequence shown here is derived from an EMBL/GenBank/DDBJ whole genome shotgun (WGS) entry which is preliminary data.</text>
</comment>
<evidence type="ECO:0000256" key="1">
    <source>
        <dbReference type="SAM" id="MobiDB-lite"/>
    </source>
</evidence>
<dbReference type="Pfam" id="PF13963">
    <property type="entry name" value="Transpos_assoc"/>
    <property type="match status" value="1"/>
</dbReference>
<gene>
    <name evidence="3" type="ORF">Cgig2_007645</name>
</gene>
<dbReference type="InterPro" id="IPR029480">
    <property type="entry name" value="Transpos_assoc"/>
</dbReference>
<feature type="compositionally biased region" description="Polar residues" evidence="1">
    <location>
        <begin position="200"/>
        <end position="222"/>
    </location>
</feature>
<dbReference type="Proteomes" id="UP001153076">
    <property type="component" value="Unassembled WGS sequence"/>
</dbReference>
<dbReference type="AlphaFoldDB" id="A0A9Q1JKI5"/>
<feature type="domain" description="Transposase-associated" evidence="2">
    <location>
        <begin position="4"/>
        <end position="73"/>
    </location>
</feature>
<protein>
    <recommendedName>
        <fullName evidence="2">Transposase-associated domain-containing protein</fullName>
    </recommendedName>
</protein>